<dbReference type="Pfam" id="PF12146">
    <property type="entry name" value="Hydrolase_4"/>
    <property type="match status" value="1"/>
</dbReference>
<proteinExistence type="predicted"/>
<feature type="active site" description="Nucleophile" evidence="1">
    <location>
        <position position="96"/>
    </location>
</feature>
<comment type="caution">
    <text evidence="3">The sequence shown here is derived from an EMBL/GenBank/DDBJ whole genome shotgun (WGS) entry which is preliminary data.</text>
</comment>
<dbReference type="EMBL" id="JXKH01000001">
    <property type="protein sequence ID" value="OJG20096.1"/>
    <property type="molecule type" value="Genomic_DNA"/>
</dbReference>
<dbReference type="GO" id="GO:0052689">
    <property type="term" value="F:carboxylic ester hydrolase activity"/>
    <property type="evidence" value="ECO:0007669"/>
    <property type="project" value="InterPro"/>
</dbReference>
<organism evidence="3 4">
    <name type="scientific">Enterococcus canis</name>
    <dbReference type="NCBI Taxonomy" id="214095"/>
    <lineage>
        <taxon>Bacteria</taxon>
        <taxon>Bacillati</taxon>
        <taxon>Bacillota</taxon>
        <taxon>Bacilli</taxon>
        <taxon>Lactobacillales</taxon>
        <taxon>Enterococcaceae</taxon>
        <taxon>Enterococcus</taxon>
    </lineage>
</organism>
<gene>
    <name evidence="3" type="ORF">RU97_GL000329</name>
</gene>
<evidence type="ECO:0000313" key="3">
    <source>
        <dbReference type="EMBL" id="OJG20096.1"/>
    </source>
</evidence>
<dbReference type="SUPFAM" id="SSF53474">
    <property type="entry name" value="alpha/beta-Hydrolases"/>
    <property type="match status" value="1"/>
</dbReference>
<name>A0A1L8RK05_9ENTE</name>
<dbReference type="PIRSF" id="PIRSF017388">
    <property type="entry name" value="Esterase_lipase"/>
    <property type="match status" value="1"/>
</dbReference>
<protein>
    <submittedName>
        <fullName evidence="3">Carboxylesterase</fullName>
    </submittedName>
</protein>
<evidence type="ECO:0000313" key="4">
    <source>
        <dbReference type="Proteomes" id="UP000181884"/>
    </source>
</evidence>
<evidence type="ECO:0000256" key="1">
    <source>
        <dbReference type="PIRSR" id="PIRSR017388-1"/>
    </source>
</evidence>
<feature type="domain" description="Serine aminopeptidase S33" evidence="2">
    <location>
        <begin position="19"/>
        <end position="132"/>
    </location>
</feature>
<dbReference type="InterPro" id="IPR029058">
    <property type="entry name" value="AB_hydrolase_fold"/>
</dbReference>
<reference evidence="3 4" key="1">
    <citation type="submission" date="2014-12" db="EMBL/GenBank/DDBJ databases">
        <title>Draft genome sequences of 29 type strains of Enterococci.</title>
        <authorList>
            <person name="Zhong Z."/>
            <person name="Sun Z."/>
            <person name="Liu W."/>
            <person name="Zhang W."/>
            <person name="Zhang H."/>
        </authorList>
    </citation>
    <scope>NUCLEOTIDE SEQUENCE [LARGE SCALE GENOMIC DNA]</scope>
    <source>
        <strain evidence="3 4">DSM 17029</strain>
    </source>
</reference>
<feature type="active site" description="Charge relay system" evidence="1">
    <location>
        <position position="195"/>
    </location>
</feature>
<dbReference type="Proteomes" id="UP000181884">
    <property type="component" value="Unassembled WGS sequence"/>
</dbReference>
<dbReference type="STRING" id="214095.RU97_GL000329"/>
<dbReference type="Gene3D" id="3.40.50.1820">
    <property type="entry name" value="alpha/beta hydrolase"/>
    <property type="match status" value="1"/>
</dbReference>
<dbReference type="InterPro" id="IPR012354">
    <property type="entry name" value="Esterase_lipase"/>
</dbReference>
<dbReference type="InterPro" id="IPR022742">
    <property type="entry name" value="Hydrolase_4"/>
</dbReference>
<dbReference type="AlphaFoldDB" id="A0A1L8RK05"/>
<feature type="active site" description="Charge relay system" evidence="1">
    <location>
        <position position="225"/>
    </location>
</feature>
<evidence type="ECO:0000259" key="2">
    <source>
        <dbReference type="Pfam" id="PF12146"/>
    </source>
</evidence>
<sequence>MERKINLPKPLFAQHGPRAVLLLHAYSGSPNDVRMMSRYLEKLNYTVYSPMFSGHGTLDPQDILHESPEQWWQDAQAAISKLKTAGYQEIAVFGLSMGGIFAMRLLTEADPSIIGGGLFCSPIFPTKETHVPENFLLYSEEVLKVAQVPDADQRLAEIKAAQPAQLKAINQQAALAAAKLATVKVPVFLAQAGQDEMINASGVFETAEALIQTDYQLNWYPNSTHVITVGVDRKKLERDVAAFLAGLPWNEETK</sequence>
<dbReference type="PANTHER" id="PTHR11614">
    <property type="entry name" value="PHOSPHOLIPASE-RELATED"/>
    <property type="match status" value="1"/>
</dbReference>
<keyword evidence="4" id="KW-1185">Reference proteome</keyword>
<dbReference type="InterPro" id="IPR051044">
    <property type="entry name" value="MAG_DAG_Lipase"/>
</dbReference>
<dbReference type="RefSeq" id="WP_067392081.1">
    <property type="nucleotide sequence ID" value="NZ_JXKH01000001.1"/>
</dbReference>
<accession>A0A1L8RK05</accession>